<dbReference type="SUPFAM" id="SSF51735">
    <property type="entry name" value="NAD(P)-binding Rossmann-fold domains"/>
    <property type="match status" value="1"/>
</dbReference>
<dbReference type="GO" id="GO:0016616">
    <property type="term" value="F:oxidoreductase activity, acting on the CH-OH group of donors, NAD or NADP as acceptor"/>
    <property type="evidence" value="ECO:0007669"/>
    <property type="project" value="UniProtKB-ARBA"/>
</dbReference>
<dbReference type="EMBL" id="SSOB01000001">
    <property type="protein sequence ID" value="THF84723.1"/>
    <property type="molecule type" value="Genomic_DNA"/>
</dbReference>
<accession>A0A4S4CB96</accession>
<dbReference type="PANTHER" id="PTHR42760">
    <property type="entry name" value="SHORT-CHAIN DEHYDROGENASES/REDUCTASES FAMILY MEMBER"/>
    <property type="match status" value="1"/>
</dbReference>
<dbReference type="Pfam" id="PF13561">
    <property type="entry name" value="adh_short_C2"/>
    <property type="match status" value="1"/>
</dbReference>
<dbReference type="OrthoDB" id="9803333at2"/>
<evidence type="ECO:0000313" key="4">
    <source>
        <dbReference type="EMBL" id="THF84723.1"/>
    </source>
</evidence>
<dbReference type="FunFam" id="3.40.50.720:FF:000084">
    <property type="entry name" value="Short-chain dehydrogenase reductase"/>
    <property type="match status" value="1"/>
</dbReference>
<proteinExistence type="inferred from homology"/>
<protein>
    <submittedName>
        <fullName evidence="4">SDR family oxidoreductase</fullName>
    </submittedName>
</protein>
<dbReference type="Proteomes" id="UP000310636">
    <property type="component" value="Unassembled WGS sequence"/>
</dbReference>
<organism evidence="4 5">
    <name type="scientific">Cohnella fermenti</name>
    <dbReference type="NCBI Taxonomy" id="2565925"/>
    <lineage>
        <taxon>Bacteria</taxon>
        <taxon>Bacillati</taxon>
        <taxon>Bacillota</taxon>
        <taxon>Bacilli</taxon>
        <taxon>Bacillales</taxon>
        <taxon>Paenibacillaceae</taxon>
        <taxon>Cohnella</taxon>
    </lineage>
</organism>
<evidence type="ECO:0000256" key="2">
    <source>
        <dbReference type="ARBA" id="ARBA00023002"/>
    </source>
</evidence>
<name>A0A4S4CB96_9BACL</name>
<dbReference type="InterPro" id="IPR057326">
    <property type="entry name" value="KR_dom"/>
</dbReference>
<reference evidence="4 5" key="1">
    <citation type="submission" date="2019-04" db="EMBL/GenBank/DDBJ databases">
        <title>Cohnella sp. nov. isolated from preserved vegetables.</title>
        <authorList>
            <person name="Lin S.-Y."/>
            <person name="Hung M.-H."/>
            <person name="Young C.-C."/>
        </authorList>
    </citation>
    <scope>NUCLEOTIDE SEQUENCE [LARGE SCALE GENOMIC DNA]</scope>
    <source>
        <strain evidence="4 5">CC-MHH1044</strain>
    </source>
</reference>
<dbReference type="SMART" id="SM00822">
    <property type="entry name" value="PKS_KR"/>
    <property type="match status" value="1"/>
</dbReference>
<evidence type="ECO:0000259" key="3">
    <source>
        <dbReference type="SMART" id="SM00822"/>
    </source>
</evidence>
<evidence type="ECO:0000256" key="1">
    <source>
        <dbReference type="ARBA" id="ARBA00006484"/>
    </source>
</evidence>
<comment type="similarity">
    <text evidence="1">Belongs to the short-chain dehydrogenases/reductases (SDR) family.</text>
</comment>
<gene>
    <name evidence="4" type="ORF">E6C55_01290</name>
</gene>
<dbReference type="InterPro" id="IPR020904">
    <property type="entry name" value="Sc_DH/Rdtase_CS"/>
</dbReference>
<keyword evidence="2" id="KW-0560">Oxidoreductase</keyword>
<comment type="caution">
    <text evidence="4">The sequence shown here is derived from an EMBL/GenBank/DDBJ whole genome shotgun (WGS) entry which is preliminary data.</text>
</comment>
<dbReference type="AlphaFoldDB" id="A0A4S4CB96"/>
<dbReference type="InterPro" id="IPR036291">
    <property type="entry name" value="NAD(P)-bd_dom_sf"/>
</dbReference>
<dbReference type="PRINTS" id="PR00080">
    <property type="entry name" value="SDRFAMILY"/>
</dbReference>
<sequence length="253" mass="26825">MDSLFGLTGRKAIVTGGGRNLGRGIAEGLLQAGAEVVLLDVSSDIAETARRMGEGGAKVHGVQADLSDREQLRRAFGQALELLGGRVDILFNNAGIHDRRACLELPVESWDRVLELNLNAVYQLCQLAGRKMVAQGSGKIVNTGSMLSFIGGYNATAYAASKGAIAQLTKSLSNEWAVHGVQVNAIAPGYMDTAMNADLKNDPVRYPQVSARIPAGRWGTLEDLHGIAVFLSSRASDYVTGTIIPVDGGYLAR</sequence>
<feature type="domain" description="Ketoreductase" evidence="3">
    <location>
        <begin position="10"/>
        <end position="189"/>
    </location>
</feature>
<dbReference type="GO" id="GO:0008206">
    <property type="term" value="P:bile acid metabolic process"/>
    <property type="evidence" value="ECO:0007669"/>
    <property type="project" value="UniProtKB-ARBA"/>
</dbReference>
<dbReference type="PROSITE" id="PS00061">
    <property type="entry name" value="ADH_SHORT"/>
    <property type="match status" value="1"/>
</dbReference>
<evidence type="ECO:0000313" key="5">
    <source>
        <dbReference type="Proteomes" id="UP000310636"/>
    </source>
</evidence>
<keyword evidence="5" id="KW-1185">Reference proteome</keyword>
<dbReference type="InterPro" id="IPR002347">
    <property type="entry name" value="SDR_fam"/>
</dbReference>
<dbReference type="Gene3D" id="3.40.50.720">
    <property type="entry name" value="NAD(P)-binding Rossmann-like Domain"/>
    <property type="match status" value="1"/>
</dbReference>
<dbReference type="PANTHER" id="PTHR42760:SF5">
    <property type="entry name" value="2-DEHYDRO-3-DEOXY-D-GLUCONATE 5-DEHYDROGENASE"/>
    <property type="match status" value="1"/>
</dbReference>
<dbReference type="PRINTS" id="PR00081">
    <property type="entry name" value="GDHRDH"/>
</dbReference>